<protein>
    <recommendedName>
        <fullName evidence="9">Carbohydrate sulfotransferase</fullName>
        <ecNumber evidence="9">2.8.2.-</ecNumber>
    </recommendedName>
</protein>
<reference evidence="11" key="1">
    <citation type="submission" date="2025-08" db="UniProtKB">
        <authorList>
            <consortium name="RefSeq"/>
        </authorList>
    </citation>
    <scope>IDENTIFICATION</scope>
</reference>
<dbReference type="InterPro" id="IPR018011">
    <property type="entry name" value="Carb_sulfotrans_8-10"/>
</dbReference>
<keyword evidence="9" id="KW-0119">Carbohydrate metabolism</keyword>
<evidence type="ECO:0000256" key="9">
    <source>
        <dbReference type="RuleBase" id="RU364020"/>
    </source>
</evidence>
<name>A0ABM1DSN1_PRICU</name>
<evidence type="ECO:0000256" key="8">
    <source>
        <dbReference type="ARBA" id="ARBA00023180"/>
    </source>
</evidence>
<keyword evidence="5" id="KW-1133">Transmembrane helix</keyword>
<keyword evidence="4" id="KW-0812">Transmembrane</keyword>
<dbReference type="GeneID" id="106805751"/>
<dbReference type="Pfam" id="PF03567">
    <property type="entry name" value="Sulfotransfer_2"/>
    <property type="match status" value="1"/>
</dbReference>
<comment type="similarity">
    <text evidence="2 9">Belongs to the sulfotransferase 2 family.</text>
</comment>
<proteinExistence type="inferred from homology"/>
<evidence type="ECO:0000313" key="10">
    <source>
        <dbReference type="Proteomes" id="UP000695022"/>
    </source>
</evidence>
<evidence type="ECO:0000256" key="6">
    <source>
        <dbReference type="ARBA" id="ARBA00023034"/>
    </source>
</evidence>
<keyword evidence="8 9" id="KW-0325">Glycoprotein</keyword>
<keyword evidence="7" id="KW-0472">Membrane</keyword>
<evidence type="ECO:0000256" key="7">
    <source>
        <dbReference type="ARBA" id="ARBA00023136"/>
    </source>
</evidence>
<dbReference type="EC" id="2.8.2.-" evidence="9"/>
<dbReference type="Proteomes" id="UP000695022">
    <property type="component" value="Unplaced"/>
</dbReference>
<dbReference type="PANTHER" id="PTHR12137">
    <property type="entry name" value="CARBOHYDRATE SULFOTRANSFERASE"/>
    <property type="match status" value="1"/>
</dbReference>
<sequence length="258" mass="30364">MHVYWLQRRKLVYCEVQKVASTTWKNALLALEMAPAGSKADMQQFNRLPLDYVHIDTNVERYLQRVSRIVDLAKMADMLSARTKFLFVRHPLVRLLSAYRDKIAVGSRSEVIHRKQLALIRKHFARSPTNANVGDAVSFVQFLTYVAETPTREWNYHWARIVDLCNPCVVNYDFVGKYETLRDDSAELLRRTGLAGSLTFPQRNTTIYYKATSGEDRLLRNYYRHVPLSLGRRLYEKYESDFLLFGYSFREEWFARRS</sequence>
<keyword evidence="3 9" id="KW-0808">Transferase</keyword>
<dbReference type="RefSeq" id="XP_014662952.1">
    <property type="nucleotide sequence ID" value="XM_014807466.1"/>
</dbReference>
<evidence type="ECO:0000256" key="3">
    <source>
        <dbReference type="ARBA" id="ARBA00022679"/>
    </source>
</evidence>
<accession>A0ABM1DSN1</accession>
<organism evidence="10 11">
    <name type="scientific">Priapulus caudatus</name>
    <name type="common">Priapulid worm</name>
    <dbReference type="NCBI Taxonomy" id="37621"/>
    <lineage>
        <taxon>Eukaryota</taxon>
        <taxon>Metazoa</taxon>
        <taxon>Ecdysozoa</taxon>
        <taxon>Scalidophora</taxon>
        <taxon>Priapulida</taxon>
        <taxon>Priapulimorpha</taxon>
        <taxon>Priapulimorphida</taxon>
        <taxon>Priapulidae</taxon>
        <taxon>Priapulus</taxon>
    </lineage>
</organism>
<keyword evidence="10" id="KW-1185">Reference proteome</keyword>
<dbReference type="PANTHER" id="PTHR12137:SF54">
    <property type="entry name" value="CARBOHYDRATE SULFOTRANSFERASE"/>
    <property type="match status" value="1"/>
</dbReference>
<keyword evidence="9" id="KW-0735">Signal-anchor</keyword>
<gene>
    <name evidence="11" type="primary">LOC106805751</name>
</gene>
<keyword evidence="6 9" id="KW-0333">Golgi apparatus</keyword>
<evidence type="ECO:0000256" key="2">
    <source>
        <dbReference type="ARBA" id="ARBA00006339"/>
    </source>
</evidence>
<comment type="subcellular location">
    <subcellularLocation>
        <location evidence="1 9">Golgi apparatus membrane</location>
        <topology evidence="1 9">Single-pass type II membrane protein</topology>
    </subcellularLocation>
</comment>
<evidence type="ECO:0000256" key="5">
    <source>
        <dbReference type="ARBA" id="ARBA00022989"/>
    </source>
</evidence>
<evidence type="ECO:0000313" key="11">
    <source>
        <dbReference type="RefSeq" id="XP_014662952.1"/>
    </source>
</evidence>
<evidence type="ECO:0000256" key="1">
    <source>
        <dbReference type="ARBA" id="ARBA00004323"/>
    </source>
</evidence>
<dbReference type="InterPro" id="IPR005331">
    <property type="entry name" value="Sulfotransferase"/>
</dbReference>
<evidence type="ECO:0000256" key="4">
    <source>
        <dbReference type="ARBA" id="ARBA00022692"/>
    </source>
</evidence>